<name>A0A1Y0AZ72_9LAMI</name>
<proteinExistence type="predicted"/>
<dbReference type="EMBL" id="KY774314">
    <property type="protein sequence ID" value="ART30482.1"/>
    <property type="molecule type" value="Genomic_DNA"/>
</dbReference>
<evidence type="ECO:0000313" key="1">
    <source>
        <dbReference type="EMBL" id="ART30482.1"/>
    </source>
</evidence>
<accession>A0A1Y0AZ72</accession>
<sequence length="68" mass="8152">MFFHANSAGRPFISYDPFCHGIEFFRCSVRRSDDVSPPSLDWTHWYHNQRRPPDSLSEPLFRKLSFDF</sequence>
<organism evidence="1">
    <name type="scientific">Utricularia reniformis</name>
    <dbReference type="NCBI Taxonomy" id="192314"/>
    <lineage>
        <taxon>Eukaryota</taxon>
        <taxon>Viridiplantae</taxon>
        <taxon>Streptophyta</taxon>
        <taxon>Embryophyta</taxon>
        <taxon>Tracheophyta</taxon>
        <taxon>Spermatophyta</taxon>
        <taxon>Magnoliopsida</taxon>
        <taxon>eudicotyledons</taxon>
        <taxon>Gunneridae</taxon>
        <taxon>Pentapetalae</taxon>
        <taxon>asterids</taxon>
        <taxon>lamiids</taxon>
        <taxon>Lamiales</taxon>
        <taxon>Lentibulariaceae</taxon>
        <taxon>Utricularia</taxon>
    </lineage>
</organism>
<keyword evidence="1" id="KW-0496">Mitochondrion</keyword>
<gene>
    <name evidence="1" type="ORF">AEK19_MT0203</name>
</gene>
<geneLocation type="mitochondrion" evidence="1"/>
<dbReference type="AlphaFoldDB" id="A0A1Y0AZ72"/>
<reference evidence="1" key="1">
    <citation type="submission" date="2017-03" db="EMBL/GenBank/DDBJ databases">
        <title>The mitochondrial genome of the carnivorous plant Utricularia reniformis (Lentibulariaceae): structure, comparative analysis and evolutionary landmarks.</title>
        <authorList>
            <person name="Silva S.R."/>
            <person name="Alvarenga D.O."/>
            <person name="Michael T.P."/>
            <person name="Miranda V.F.O."/>
            <person name="Varani A.M."/>
        </authorList>
    </citation>
    <scope>NUCLEOTIDE SEQUENCE</scope>
</reference>
<protein>
    <submittedName>
        <fullName evidence="1">Uncharacterized protein</fullName>
    </submittedName>
</protein>